<name>A0ABQ5KD32_9EUKA</name>
<feature type="non-terminal residue" evidence="2">
    <location>
        <position position="294"/>
    </location>
</feature>
<dbReference type="PROSITE" id="PS50878">
    <property type="entry name" value="RT_POL"/>
    <property type="match status" value="1"/>
</dbReference>
<dbReference type="PANTHER" id="PTHR33064:SF37">
    <property type="entry name" value="RIBONUCLEASE H"/>
    <property type="match status" value="1"/>
</dbReference>
<dbReference type="InterPro" id="IPR043128">
    <property type="entry name" value="Rev_trsase/Diguanyl_cyclase"/>
</dbReference>
<feature type="domain" description="Reverse transcriptase" evidence="1">
    <location>
        <begin position="28"/>
        <end position="207"/>
    </location>
</feature>
<dbReference type="Pfam" id="PF00078">
    <property type="entry name" value="RVT_1"/>
    <property type="match status" value="1"/>
</dbReference>
<dbReference type="Gene3D" id="3.10.10.10">
    <property type="entry name" value="HIV Type 1 Reverse Transcriptase, subunit A, domain 1"/>
    <property type="match status" value="1"/>
</dbReference>
<dbReference type="CDD" id="cd01647">
    <property type="entry name" value="RT_LTR"/>
    <property type="match status" value="1"/>
</dbReference>
<dbReference type="InterPro" id="IPR043502">
    <property type="entry name" value="DNA/RNA_pol_sf"/>
</dbReference>
<protein>
    <submittedName>
        <fullName evidence="2">Retrovirus-related Pol polyprotein from transposon 297</fullName>
    </submittedName>
</protein>
<feature type="non-terminal residue" evidence="2">
    <location>
        <position position="1"/>
    </location>
</feature>
<keyword evidence="3" id="KW-1185">Reference proteome</keyword>
<evidence type="ECO:0000313" key="2">
    <source>
        <dbReference type="EMBL" id="GKT30458.1"/>
    </source>
</evidence>
<comment type="caution">
    <text evidence="2">The sequence shown here is derived from an EMBL/GenBank/DDBJ whole genome shotgun (WGS) entry which is preliminary data.</text>
</comment>
<dbReference type="InterPro" id="IPR051320">
    <property type="entry name" value="Viral_Replic_Matur_Polypro"/>
</dbReference>
<organism evidence="2 3">
    <name type="scientific">Aduncisulcus paluster</name>
    <dbReference type="NCBI Taxonomy" id="2918883"/>
    <lineage>
        <taxon>Eukaryota</taxon>
        <taxon>Metamonada</taxon>
        <taxon>Carpediemonas-like organisms</taxon>
        <taxon>Aduncisulcus</taxon>
    </lineage>
</organism>
<dbReference type="SUPFAM" id="SSF56672">
    <property type="entry name" value="DNA/RNA polymerases"/>
    <property type="match status" value="1"/>
</dbReference>
<evidence type="ECO:0000259" key="1">
    <source>
        <dbReference type="PROSITE" id="PS50878"/>
    </source>
</evidence>
<dbReference type="Gene3D" id="3.30.70.270">
    <property type="match status" value="2"/>
</dbReference>
<dbReference type="Proteomes" id="UP001057375">
    <property type="component" value="Unassembled WGS sequence"/>
</dbReference>
<gene>
    <name evidence="2" type="ORF">ADUPG1_001516</name>
</gene>
<reference evidence="2" key="1">
    <citation type="submission" date="2022-03" db="EMBL/GenBank/DDBJ databases">
        <title>Draft genome sequence of Aduncisulcus paluster, a free-living microaerophilic Fornicata.</title>
        <authorList>
            <person name="Yuyama I."/>
            <person name="Kume K."/>
            <person name="Tamura T."/>
            <person name="Inagaki Y."/>
            <person name="Hashimoto T."/>
        </authorList>
    </citation>
    <scope>NUCLEOTIDE SEQUENCE</scope>
    <source>
        <strain evidence="2">NY0171</strain>
    </source>
</reference>
<dbReference type="PANTHER" id="PTHR33064">
    <property type="entry name" value="POL PROTEIN"/>
    <property type="match status" value="1"/>
</dbReference>
<evidence type="ECO:0000313" key="3">
    <source>
        <dbReference type="Proteomes" id="UP001057375"/>
    </source>
</evidence>
<sequence length="294" mass="33493">PSVVISEPYRRIRRDWAQDIYSQLLEMEKKKVIRPSVTEHHCATVIVPKKNGKLRLCVDYRPLNRVTKGMGQVLPVIDDLFQLMGGTRFYAVLDLTSGYWQVEVEESSKKYTSFVTQFGQYEFNRLPFGFKNAPPFFQECMNRVLYGLIGMVCCVYLDDIIVFSDSVPGLVVSLFAVLVRLDQFNLKVNLDKTVIGAKEVEFLGFMISGEGIRRSPKKLAAIKKFKKLKSVSDVRSFLGTANYLKKFIPNYAEKVKPLTAMTGKHAVFQWNSEAKKAMDTVIKDLESGLCLEFP</sequence>
<accession>A0ABQ5KD32</accession>
<dbReference type="EMBL" id="BQXS01001306">
    <property type="protein sequence ID" value="GKT30458.1"/>
    <property type="molecule type" value="Genomic_DNA"/>
</dbReference>
<proteinExistence type="predicted"/>
<dbReference type="InterPro" id="IPR000477">
    <property type="entry name" value="RT_dom"/>
</dbReference>